<dbReference type="Proteomes" id="UP000824782">
    <property type="component" value="Unassembled WGS sequence"/>
</dbReference>
<name>A0AAV6YJQ9_ENGPU</name>
<accession>A0AAV6YJQ9</accession>
<dbReference type="InterPro" id="IPR037360">
    <property type="entry name" value="COMMD9"/>
</dbReference>
<feature type="non-terminal residue" evidence="2">
    <location>
        <position position="139"/>
    </location>
</feature>
<dbReference type="Pfam" id="PF20923">
    <property type="entry name" value="COMMD9_HN"/>
    <property type="match status" value="1"/>
</dbReference>
<dbReference type="PANTHER" id="PTHR15663:SF4">
    <property type="entry name" value="COMM DOMAIN-CONTAINING PROTEIN 9"/>
    <property type="match status" value="1"/>
</dbReference>
<dbReference type="PROSITE" id="PS51269">
    <property type="entry name" value="COMM"/>
    <property type="match status" value="1"/>
</dbReference>
<evidence type="ECO:0000313" key="2">
    <source>
        <dbReference type="EMBL" id="KAG8534960.1"/>
    </source>
</evidence>
<feature type="domain" description="COMM" evidence="1">
    <location>
        <begin position="108"/>
        <end position="139"/>
    </location>
</feature>
<protein>
    <recommendedName>
        <fullName evidence="1">COMM domain-containing protein</fullName>
    </recommendedName>
</protein>
<sequence>MSQASSKDVVQKLFREAFPRFALGSAPLIDNVSSHLSVTAEEASQVIHAVHSLSRHVVHRGLTSAEQILSVFPDDFHQNLKNLLTKILLDNVSAWRSEAQNTSISLPRLVDMDWLVDIKTSSDSVTKMAVPTCLLNMKV</sequence>
<gene>
    <name evidence="2" type="ORF">GDO81_029827</name>
</gene>
<dbReference type="Pfam" id="PF07258">
    <property type="entry name" value="COMM_domain"/>
    <property type="match status" value="1"/>
</dbReference>
<dbReference type="EMBL" id="WNYA01083833">
    <property type="protein sequence ID" value="KAG8534960.1"/>
    <property type="molecule type" value="Genomic_DNA"/>
</dbReference>
<proteinExistence type="predicted"/>
<keyword evidence="3" id="KW-1185">Reference proteome</keyword>
<evidence type="ECO:0000313" key="3">
    <source>
        <dbReference type="Proteomes" id="UP000824782"/>
    </source>
</evidence>
<dbReference type="InterPro" id="IPR017920">
    <property type="entry name" value="COMM"/>
</dbReference>
<dbReference type="InterPro" id="IPR048676">
    <property type="entry name" value="COMMD9_N"/>
</dbReference>
<dbReference type="PANTHER" id="PTHR15663">
    <property type="entry name" value="COMM DOMAIN-CONTAINING PROTEIN 9"/>
    <property type="match status" value="1"/>
</dbReference>
<organism evidence="2 3">
    <name type="scientific">Engystomops pustulosus</name>
    <name type="common">Tungara frog</name>
    <name type="synonym">Physalaemus pustulosus</name>
    <dbReference type="NCBI Taxonomy" id="76066"/>
    <lineage>
        <taxon>Eukaryota</taxon>
        <taxon>Metazoa</taxon>
        <taxon>Chordata</taxon>
        <taxon>Craniata</taxon>
        <taxon>Vertebrata</taxon>
        <taxon>Euteleostomi</taxon>
        <taxon>Amphibia</taxon>
        <taxon>Batrachia</taxon>
        <taxon>Anura</taxon>
        <taxon>Neobatrachia</taxon>
        <taxon>Hyloidea</taxon>
        <taxon>Leptodactylidae</taxon>
        <taxon>Leiuperinae</taxon>
        <taxon>Engystomops</taxon>
    </lineage>
</organism>
<dbReference type="AlphaFoldDB" id="A0AAV6YJQ9"/>
<comment type="caution">
    <text evidence="2">The sequence shown here is derived from an EMBL/GenBank/DDBJ whole genome shotgun (WGS) entry which is preliminary data.</text>
</comment>
<reference evidence="2" key="1">
    <citation type="thesis" date="2020" institute="ProQuest LLC" country="789 East Eisenhower Parkway, Ann Arbor, MI, USA">
        <title>Comparative Genomics and Chromosome Evolution.</title>
        <authorList>
            <person name="Mudd A.B."/>
        </authorList>
    </citation>
    <scope>NUCLEOTIDE SEQUENCE</scope>
    <source>
        <strain evidence="2">237g6f4</strain>
        <tissue evidence="2">Blood</tissue>
    </source>
</reference>
<evidence type="ECO:0000259" key="1">
    <source>
        <dbReference type="PROSITE" id="PS51269"/>
    </source>
</evidence>